<evidence type="ECO:0000313" key="4">
    <source>
        <dbReference type="Proteomes" id="UP000054279"/>
    </source>
</evidence>
<dbReference type="Gene3D" id="2.60.120.260">
    <property type="entry name" value="Galactose-binding domain-like"/>
    <property type="match status" value="2"/>
</dbReference>
<gene>
    <name evidence="3" type="ORF">M422DRAFT_77821</name>
</gene>
<name>A0A0C9UZC3_SPHS4</name>
<organism evidence="3 4">
    <name type="scientific">Sphaerobolus stellatus (strain SS14)</name>
    <dbReference type="NCBI Taxonomy" id="990650"/>
    <lineage>
        <taxon>Eukaryota</taxon>
        <taxon>Fungi</taxon>
        <taxon>Dikarya</taxon>
        <taxon>Basidiomycota</taxon>
        <taxon>Agaricomycotina</taxon>
        <taxon>Agaricomycetes</taxon>
        <taxon>Phallomycetidae</taxon>
        <taxon>Geastrales</taxon>
        <taxon>Sphaerobolaceae</taxon>
        <taxon>Sphaerobolus</taxon>
    </lineage>
</organism>
<keyword evidence="2" id="KW-1133">Transmembrane helix</keyword>
<proteinExistence type="predicted"/>
<feature type="region of interest" description="Disordered" evidence="1">
    <location>
        <begin position="276"/>
        <end position="298"/>
    </location>
</feature>
<accession>A0A0C9UZC3</accession>
<keyword evidence="2" id="KW-0812">Transmembrane</keyword>
<evidence type="ECO:0000256" key="2">
    <source>
        <dbReference type="SAM" id="Phobius"/>
    </source>
</evidence>
<evidence type="ECO:0000313" key="3">
    <source>
        <dbReference type="EMBL" id="KIJ30751.1"/>
    </source>
</evidence>
<keyword evidence="4" id="KW-1185">Reference proteome</keyword>
<dbReference type="Proteomes" id="UP000054279">
    <property type="component" value="Unassembled WGS sequence"/>
</dbReference>
<evidence type="ECO:0000256" key="1">
    <source>
        <dbReference type="SAM" id="MobiDB-lite"/>
    </source>
</evidence>
<keyword evidence="2" id="KW-0472">Membrane</keyword>
<sequence length="358" mass="38910">RQIIVGNTNDAIEYVGQWENISVTAEMDFNWFGPTYNDLLRSTTGDSSLSFSFTGSSITLIGRSNFVNNSGTIFPVFTCSIDGIQIPNEGFSLVATNNYVLCDQKPGTLVDREHHFSLAVTASQQPFYFDRIEYIPSNNVSLSQATVKVNHTDPTISYGAGWANYGNFVNMTRSAGSEMTFPFVGKSVTWVSYYPQAAEVPQNASEGLYSIDGGSFTTFQIYSGVLDLPSSQFNQVFFKTPNLTSGSHVLKVVYQGSSKQMPLSLDYLYVENDTATSGPLADGPRNTPTISSPPTTQTVVPVPTHIPSAVSSTSSGHRDILIGGIIGGVLGGIVVLATCISLWLWHRKRQIKLELMSS</sequence>
<dbReference type="OrthoDB" id="3052647at2759"/>
<dbReference type="AlphaFoldDB" id="A0A0C9UZC3"/>
<feature type="transmembrane region" description="Helical" evidence="2">
    <location>
        <begin position="320"/>
        <end position="345"/>
    </location>
</feature>
<feature type="non-terminal residue" evidence="3">
    <location>
        <position position="1"/>
    </location>
</feature>
<dbReference type="HOGENOM" id="CLU_036313_0_0_1"/>
<dbReference type="EMBL" id="KN837255">
    <property type="protein sequence ID" value="KIJ30751.1"/>
    <property type="molecule type" value="Genomic_DNA"/>
</dbReference>
<feature type="compositionally biased region" description="Low complexity" evidence="1">
    <location>
        <begin position="287"/>
        <end position="298"/>
    </location>
</feature>
<reference evidence="3 4" key="1">
    <citation type="submission" date="2014-06" db="EMBL/GenBank/DDBJ databases">
        <title>Evolutionary Origins and Diversification of the Mycorrhizal Mutualists.</title>
        <authorList>
            <consortium name="DOE Joint Genome Institute"/>
            <consortium name="Mycorrhizal Genomics Consortium"/>
            <person name="Kohler A."/>
            <person name="Kuo A."/>
            <person name="Nagy L.G."/>
            <person name="Floudas D."/>
            <person name="Copeland A."/>
            <person name="Barry K.W."/>
            <person name="Cichocki N."/>
            <person name="Veneault-Fourrey C."/>
            <person name="LaButti K."/>
            <person name="Lindquist E.A."/>
            <person name="Lipzen A."/>
            <person name="Lundell T."/>
            <person name="Morin E."/>
            <person name="Murat C."/>
            <person name="Riley R."/>
            <person name="Ohm R."/>
            <person name="Sun H."/>
            <person name="Tunlid A."/>
            <person name="Henrissat B."/>
            <person name="Grigoriev I.V."/>
            <person name="Hibbett D.S."/>
            <person name="Martin F."/>
        </authorList>
    </citation>
    <scope>NUCLEOTIDE SEQUENCE [LARGE SCALE GENOMIC DNA]</scope>
    <source>
        <strain evidence="3 4">SS14</strain>
    </source>
</reference>
<feature type="non-terminal residue" evidence="3">
    <location>
        <position position="358"/>
    </location>
</feature>
<protein>
    <submittedName>
        <fullName evidence="3">Uncharacterized protein</fullName>
    </submittedName>
</protein>